<dbReference type="EMBL" id="CP018889">
    <property type="protein sequence ID" value="AUI69268.1"/>
    <property type="molecule type" value="Genomic_DNA"/>
</dbReference>
<dbReference type="STRING" id="288004.AL038_12700"/>
<reference evidence="2" key="1">
    <citation type="submission" date="2016-12" db="EMBL/GenBank/DDBJ databases">
        <title>Complete Genome Sequence of Beggiatoa leptomitiformis D-401.</title>
        <authorList>
            <person name="Fomenkov A."/>
            <person name="Vincze T."/>
            <person name="Grabovich M."/>
            <person name="Anton B.P."/>
            <person name="Dubinina G."/>
            <person name="Orlova M."/>
            <person name="Belousova E."/>
            <person name="Roberts R.J."/>
        </authorList>
    </citation>
    <scope>NUCLEOTIDE SEQUENCE [LARGE SCALE GENOMIC DNA]</scope>
    <source>
        <strain evidence="2">D-401</strain>
    </source>
</reference>
<dbReference type="AlphaFoldDB" id="A0A2N9YFJ4"/>
<keyword evidence="1" id="KW-0540">Nuclease</keyword>
<dbReference type="Pfam" id="PF09554">
    <property type="entry name" value="RE_HaeII"/>
    <property type="match status" value="1"/>
</dbReference>
<evidence type="ECO:0000313" key="1">
    <source>
        <dbReference type="EMBL" id="AUI69268.1"/>
    </source>
</evidence>
<proteinExistence type="predicted"/>
<dbReference type="InterPro" id="IPR019058">
    <property type="entry name" value="Restrct_endonuc_II_HaeII"/>
</dbReference>
<name>A0A2N9YFJ4_9GAMM</name>
<dbReference type="GO" id="GO:0004519">
    <property type="term" value="F:endonuclease activity"/>
    <property type="evidence" value="ECO:0007669"/>
    <property type="project" value="UniProtKB-KW"/>
</dbReference>
<dbReference type="OrthoDB" id="569411at2"/>
<gene>
    <name evidence="1" type="ORF">BLE401_11565</name>
</gene>
<sequence>MKNDVVKAKEALDKLIKKARVHLYKPIQIAEILYRDRVYQDIVIEQLETYRNPSKKWRDVICRQFLGRTSTSSARYQDDLFNENAIPLDILSLLAQENRRTQGAIEAYIYQCVNNKFSQLSSALTYCDIHNHTDFQLTEFLDLFWNDAGLRRSIDKVYEIIVYALFAALVESLELMVEVSINPEQHHILVEFADFTERVIKLTPETTSFKTRAKIYRVGVTNAADRGLDMWANFGLAIQIKHLSLDEGLAENIVHSITADRIVIVCKEAEQKIIISLLTQIGWKSRIQSIITEKDLTIWYEKALRGQYHTLTAEKVLNTIKSEIQIEFPITENLGLQQFFTERAYHGLDISCYIQQ</sequence>
<evidence type="ECO:0000313" key="2">
    <source>
        <dbReference type="Proteomes" id="UP000234271"/>
    </source>
</evidence>
<dbReference type="REBASE" id="231378">
    <property type="entry name" value="Ble401ORF11560P"/>
</dbReference>
<keyword evidence="2" id="KW-1185">Reference proteome</keyword>
<keyword evidence="1" id="KW-0378">Hydrolase</keyword>
<dbReference type="KEGG" id="blep:AL038_12700"/>
<organism evidence="1 2">
    <name type="scientific">Beggiatoa leptomitoformis</name>
    <dbReference type="NCBI Taxonomy" id="288004"/>
    <lineage>
        <taxon>Bacteria</taxon>
        <taxon>Pseudomonadati</taxon>
        <taxon>Pseudomonadota</taxon>
        <taxon>Gammaproteobacteria</taxon>
        <taxon>Thiotrichales</taxon>
        <taxon>Thiotrichaceae</taxon>
        <taxon>Beggiatoa</taxon>
    </lineage>
</organism>
<protein>
    <submittedName>
        <fullName evidence="1">HaeII family restriction endonuclease</fullName>
    </submittedName>
</protein>
<accession>A0A2N9YFJ4</accession>
<dbReference type="Proteomes" id="UP000234271">
    <property type="component" value="Chromosome"/>
</dbReference>
<keyword evidence="1" id="KW-0255">Endonuclease</keyword>
<dbReference type="RefSeq" id="WP_062153381.1">
    <property type="nucleotide sequence ID" value="NZ_CP012373.2"/>
</dbReference>